<evidence type="ECO:0000256" key="4">
    <source>
        <dbReference type="ARBA" id="ARBA00022687"/>
    </source>
</evidence>
<evidence type="ECO:0000256" key="7">
    <source>
        <dbReference type="SAM" id="MobiDB-lite"/>
    </source>
</evidence>
<dbReference type="CTD" id="139285"/>
<feature type="region of interest" description="Disordered" evidence="7">
    <location>
        <begin position="614"/>
        <end position="639"/>
    </location>
</feature>
<name>A0A8N5EX19_GEOFO</name>
<dbReference type="Proteomes" id="UP000504602">
    <property type="component" value="Unplaced"/>
</dbReference>
<feature type="compositionally biased region" description="Basic and acidic residues" evidence="7">
    <location>
        <begin position="816"/>
        <end position="827"/>
    </location>
</feature>
<evidence type="ECO:0000256" key="5">
    <source>
        <dbReference type="ARBA" id="ARBA00023121"/>
    </source>
</evidence>
<dbReference type="PANTHER" id="PTHR22237">
    <property type="entry name" value="APC MEMBRANE RECRUITMENT PROTEIN 2-RELATED"/>
    <property type="match status" value="1"/>
</dbReference>
<evidence type="ECO:0000256" key="6">
    <source>
        <dbReference type="ARBA" id="ARBA00023136"/>
    </source>
</evidence>
<dbReference type="AlphaFoldDB" id="A0A8N5EX19"/>
<dbReference type="GO" id="GO:0016055">
    <property type="term" value="P:Wnt signaling pathway"/>
    <property type="evidence" value="ECO:0007669"/>
    <property type="project" value="UniProtKB-KW"/>
</dbReference>
<dbReference type="PANTHER" id="PTHR22237:SF0">
    <property type="entry name" value="APC MEMBRANE RECRUITMENT PROTEIN 1"/>
    <property type="match status" value="1"/>
</dbReference>
<feature type="compositionally biased region" description="Basic and acidic residues" evidence="7">
    <location>
        <begin position="394"/>
        <end position="403"/>
    </location>
</feature>
<feature type="compositionally biased region" description="Polar residues" evidence="7">
    <location>
        <begin position="364"/>
        <end position="375"/>
    </location>
</feature>
<dbReference type="Pfam" id="PF09422">
    <property type="entry name" value="AMER"/>
    <property type="match status" value="1"/>
</dbReference>
<gene>
    <name evidence="9" type="primary">AMER1</name>
</gene>
<organism evidence="8 9">
    <name type="scientific">Geospiza fortis</name>
    <name type="common">Medium ground-finch</name>
    <dbReference type="NCBI Taxonomy" id="48883"/>
    <lineage>
        <taxon>Eukaryota</taxon>
        <taxon>Metazoa</taxon>
        <taxon>Chordata</taxon>
        <taxon>Craniata</taxon>
        <taxon>Vertebrata</taxon>
        <taxon>Euteleostomi</taxon>
        <taxon>Archelosauria</taxon>
        <taxon>Archosauria</taxon>
        <taxon>Dinosauria</taxon>
        <taxon>Saurischia</taxon>
        <taxon>Theropoda</taxon>
        <taxon>Coelurosauria</taxon>
        <taxon>Aves</taxon>
        <taxon>Neognathae</taxon>
        <taxon>Neoaves</taxon>
        <taxon>Telluraves</taxon>
        <taxon>Australaves</taxon>
        <taxon>Passeriformes</taxon>
        <taxon>Thraupidae</taxon>
        <taxon>Geospiza</taxon>
    </lineage>
</organism>
<dbReference type="GeneID" id="102034031"/>
<keyword evidence="4" id="KW-0879">Wnt signaling pathway</keyword>
<keyword evidence="6" id="KW-0472">Membrane</keyword>
<feature type="region of interest" description="Disordered" evidence="7">
    <location>
        <begin position="349"/>
        <end position="404"/>
    </location>
</feature>
<keyword evidence="3" id="KW-1003">Cell membrane</keyword>
<accession>A0A8N5EX19</accession>
<evidence type="ECO:0000313" key="8">
    <source>
        <dbReference type="Proteomes" id="UP000504602"/>
    </source>
</evidence>
<comment type="similarity">
    <text evidence="2">Belongs to the Amer family.</text>
</comment>
<sequence length="848" mass="89544">MPRICTLPSFFGGRGKKGLSKCKTHDGLSSAACDKGGVARPGSPSEGGRDGQPGPLPGSRSAQLALDTGSRAELGQQDGSPPGSIEGCDKKPNGEKSLCPRPKKGLKGFFNSIRRHRKSKAAESEKAELPEWNGDTEEAGNAPGMGAESRGAVEGRGAGPVPEATAGPGDSGGDSSCGEATEPTGPTVDGGTSEGDTMAMPGTGDVPDAKSEPEAAACAEFDRESLLLAFHPDFMDNEPPCLHSGDLLSLMLGDVTSLKSFDSLTGCGDDIAEPDIAESSISVERSRDAAKRSSCLVTYQGGGEEMAIPEEAEEYLHQVWDSAVPGDRSYGAQVSSSSLETHTSHEADAHPYMGDAMDGVDLLTPQSDQQESAPNSDEGYYDSTTPGPEDEAGEELKKDRLPRDSYSGDALYEFDTLMSPSHGEESLFEGKVPRQGIFSYFMDFCLPAEKSLIQQMMDQKRGLMETEEEGLAAIQKELLYWELQREPVLKRLDVSSKEKCPREKQCIECKTRAASSIGKSQSGLGSEQVASHTPSRAVNGGVAVARAENPEWRDFPGALCLENCYNSQKAPGSCLIQLTKNNPGFDADLDCGMFGDPIHGSVAPAKAGMFPGFRLPEQEHGGGAEPGPGEPQVGSEPEHAVSFSQALVEFASSWILFSSLSESLGSSASSSSFTQNLPALPTMVTFDVVDVEQDGEGECEQHAELTAGEDIAEAFDDGYGQKESLAECDERMSLGFSPGSFQSCNWGVASLRAREAAGSFRYHGDVPKLSRLLPLGEAELPPSFGFACSPEHRARGKPVGIAQGVPQHPGNGSGDTESRERCTEPLKGRATPGHGACRGTVCSVTEAE</sequence>
<evidence type="ECO:0000256" key="2">
    <source>
        <dbReference type="ARBA" id="ARBA00007750"/>
    </source>
</evidence>
<feature type="region of interest" description="Disordered" evidence="7">
    <location>
        <begin position="30"/>
        <end position="215"/>
    </location>
</feature>
<dbReference type="InterPro" id="IPR019003">
    <property type="entry name" value="AMER"/>
</dbReference>
<feature type="region of interest" description="Disordered" evidence="7">
    <location>
        <begin position="800"/>
        <end position="848"/>
    </location>
</feature>
<evidence type="ECO:0000256" key="1">
    <source>
        <dbReference type="ARBA" id="ARBA00004202"/>
    </source>
</evidence>
<dbReference type="RefSeq" id="XP_030919248.1">
    <property type="nucleotide sequence ID" value="XM_031063388.1"/>
</dbReference>
<comment type="subcellular location">
    <subcellularLocation>
        <location evidence="1">Cell membrane</location>
        <topology evidence="1">Peripheral membrane protein</topology>
    </subcellularLocation>
</comment>
<dbReference type="GO" id="GO:0005546">
    <property type="term" value="F:phosphatidylinositol-4,5-bisphosphate binding"/>
    <property type="evidence" value="ECO:0007669"/>
    <property type="project" value="TreeGrafter"/>
</dbReference>
<feature type="compositionally biased region" description="Basic and acidic residues" evidence="7">
    <location>
        <begin position="120"/>
        <end position="129"/>
    </location>
</feature>
<keyword evidence="8" id="KW-1185">Reference proteome</keyword>
<evidence type="ECO:0000256" key="3">
    <source>
        <dbReference type="ARBA" id="ARBA00022475"/>
    </source>
</evidence>
<reference evidence="9" key="1">
    <citation type="submission" date="2025-08" db="UniProtKB">
        <authorList>
            <consortium name="RefSeq"/>
        </authorList>
    </citation>
    <scope>IDENTIFICATION</scope>
</reference>
<keyword evidence="5" id="KW-0446">Lipid-binding</keyword>
<evidence type="ECO:0000313" key="9">
    <source>
        <dbReference type="RefSeq" id="XP_030919248.1"/>
    </source>
</evidence>
<protein>
    <submittedName>
        <fullName evidence="9">APC membrane recruitment protein 1</fullName>
    </submittedName>
</protein>
<proteinExistence type="inferred from homology"/>
<dbReference type="GO" id="GO:0008013">
    <property type="term" value="F:beta-catenin binding"/>
    <property type="evidence" value="ECO:0007669"/>
    <property type="project" value="TreeGrafter"/>
</dbReference>
<dbReference type="GO" id="GO:0005886">
    <property type="term" value="C:plasma membrane"/>
    <property type="evidence" value="ECO:0007669"/>
    <property type="project" value="UniProtKB-SubCell"/>
</dbReference>
<dbReference type="OrthoDB" id="9898564at2759"/>
<dbReference type="GO" id="GO:0060828">
    <property type="term" value="P:regulation of canonical Wnt signaling pathway"/>
    <property type="evidence" value="ECO:0007669"/>
    <property type="project" value="TreeGrafter"/>
</dbReference>